<dbReference type="RefSeq" id="WP_320235945.1">
    <property type="nucleotide sequence ID" value="NZ_JAVIIW010000024.1"/>
</dbReference>
<keyword evidence="2" id="KW-0547">Nucleotide-binding</keyword>
<organism evidence="2 3">
    <name type="scientific">Mesorhizobium album</name>
    <dbReference type="NCBI Taxonomy" id="3072314"/>
    <lineage>
        <taxon>Bacteria</taxon>
        <taxon>Pseudomonadati</taxon>
        <taxon>Pseudomonadota</taxon>
        <taxon>Alphaproteobacteria</taxon>
        <taxon>Hyphomicrobiales</taxon>
        <taxon>Phyllobacteriaceae</taxon>
        <taxon>Mesorhizobium</taxon>
    </lineage>
</organism>
<protein>
    <submittedName>
        <fullName evidence="2">ATP-binding protein</fullName>
    </submittedName>
</protein>
<dbReference type="SUPFAM" id="SSF52540">
    <property type="entry name" value="P-loop containing nucleoside triphosphate hydrolases"/>
    <property type="match status" value="1"/>
</dbReference>
<dbReference type="InterPro" id="IPR011579">
    <property type="entry name" value="ATPase_dom"/>
</dbReference>
<proteinExistence type="predicted"/>
<sequence>MAAERELDKRSASLVVAYGRRRIGKSRLLRQAAVGRNEIYFQATRVSSVLNMEQFKLEVARVLGPSPVLASLDNWESIFHFVAEAAKAKPGTVVTIDEVLYLVDQDSALLSVLQRFWDSGAARAGNLKIILCGSAVAQMEDLLAETNPLYGRVTLRLEVRQLPLRDLPGFFPEYSAEQLTETYAIFGGVPYYLTLSDQHASLRENVINLLLTETGTLIDEPNTLLLRKRVLHKLGIMNLARKPGT</sequence>
<gene>
    <name evidence="2" type="ORF">RFN28_20410</name>
</gene>
<dbReference type="Gene3D" id="3.40.50.300">
    <property type="entry name" value="P-loop containing nucleotide triphosphate hydrolases"/>
    <property type="match status" value="1"/>
</dbReference>
<dbReference type="PANTHER" id="PTHR34704">
    <property type="entry name" value="ATPASE"/>
    <property type="match status" value="1"/>
</dbReference>
<dbReference type="InterPro" id="IPR027417">
    <property type="entry name" value="P-loop_NTPase"/>
</dbReference>
<name>A0ABU4Y1H4_9HYPH</name>
<dbReference type="Proteomes" id="UP001287059">
    <property type="component" value="Unassembled WGS sequence"/>
</dbReference>
<keyword evidence="2" id="KW-0067">ATP-binding</keyword>
<dbReference type="GO" id="GO:0005524">
    <property type="term" value="F:ATP binding"/>
    <property type="evidence" value="ECO:0007669"/>
    <property type="project" value="UniProtKB-KW"/>
</dbReference>
<evidence type="ECO:0000259" key="1">
    <source>
        <dbReference type="Pfam" id="PF01637"/>
    </source>
</evidence>
<evidence type="ECO:0000313" key="3">
    <source>
        <dbReference type="Proteomes" id="UP001287059"/>
    </source>
</evidence>
<dbReference type="PANTHER" id="PTHR34704:SF1">
    <property type="entry name" value="ATPASE"/>
    <property type="match status" value="1"/>
</dbReference>
<dbReference type="EMBL" id="JAVIIW010000024">
    <property type="protein sequence ID" value="MDX8480808.1"/>
    <property type="molecule type" value="Genomic_DNA"/>
</dbReference>
<keyword evidence="3" id="KW-1185">Reference proteome</keyword>
<dbReference type="Pfam" id="PF01637">
    <property type="entry name" value="ATPase_2"/>
    <property type="match status" value="1"/>
</dbReference>
<reference evidence="2 3" key="1">
    <citation type="submission" date="2023-08" db="EMBL/GenBank/DDBJ databases">
        <title>Implementing the SeqCode for naming new Mesorhizobium species isolated from Vachellia karroo root nodules.</title>
        <authorList>
            <person name="Van Lill M."/>
        </authorList>
    </citation>
    <scope>NUCLEOTIDE SEQUENCE [LARGE SCALE GENOMIC DNA]</scope>
    <source>
        <strain evidence="2 3">VK24D</strain>
    </source>
</reference>
<feature type="domain" description="ATPase" evidence="1">
    <location>
        <begin position="7"/>
        <end position="194"/>
    </location>
</feature>
<evidence type="ECO:0000313" key="2">
    <source>
        <dbReference type="EMBL" id="MDX8480808.1"/>
    </source>
</evidence>
<comment type="caution">
    <text evidence="2">The sequence shown here is derived from an EMBL/GenBank/DDBJ whole genome shotgun (WGS) entry which is preliminary data.</text>
</comment>
<accession>A0ABU4Y1H4</accession>